<feature type="domain" description="CMP/dCMP-type deaminase" evidence="9">
    <location>
        <begin position="38"/>
        <end position="158"/>
    </location>
</feature>
<feature type="domain" description="CMP/dCMP-type deaminase" evidence="9">
    <location>
        <begin position="176"/>
        <end position="288"/>
    </location>
</feature>
<evidence type="ECO:0000256" key="4">
    <source>
        <dbReference type="ARBA" id="ARBA00022801"/>
    </source>
</evidence>
<dbReference type="SUPFAM" id="SSF53927">
    <property type="entry name" value="Cytidine deaminase-like"/>
    <property type="match status" value="2"/>
</dbReference>
<comment type="cofactor">
    <cofactor evidence="8">
        <name>Zn(2+)</name>
        <dbReference type="ChEBI" id="CHEBI:29105"/>
    </cofactor>
    <text evidence="8">Binds 1 zinc ion.</text>
</comment>
<keyword evidence="3 8" id="KW-0479">Metal-binding</keyword>
<comment type="similarity">
    <text evidence="1">Belongs to the cytidine and deoxycytidylate deaminase family.</text>
</comment>
<dbReference type="GO" id="GO:0072527">
    <property type="term" value="P:pyrimidine-containing compound metabolic process"/>
    <property type="evidence" value="ECO:0007669"/>
    <property type="project" value="UniProtKB-ARBA"/>
</dbReference>
<name>A0A849VEG3_9GAMM</name>
<keyword evidence="5 8" id="KW-0862">Zinc</keyword>
<dbReference type="CDD" id="cd01283">
    <property type="entry name" value="cytidine_deaminase"/>
    <property type="match status" value="1"/>
</dbReference>
<accession>A0A849VEG3</accession>
<dbReference type="RefSeq" id="WP_171625194.1">
    <property type="nucleotide sequence ID" value="NZ_JABBPG010000002.1"/>
</dbReference>
<dbReference type="Proteomes" id="UP000586305">
    <property type="component" value="Unassembled WGS sequence"/>
</dbReference>
<dbReference type="InterPro" id="IPR050202">
    <property type="entry name" value="Cyt/Deoxycyt_deaminase"/>
</dbReference>
<evidence type="ECO:0000259" key="9">
    <source>
        <dbReference type="PROSITE" id="PS51747"/>
    </source>
</evidence>
<dbReference type="PANTHER" id="PTHR11644:SF2">
    <property type="entry name" value="CYTIDINE DEAMINASE"/>
    <property type="match status" value="1"/>
</dbReference>
<feature type="binding site" evidence="8">
    <location>
        <position position="120"/>
    </location>
    <ligand>
        <name>Zn(2+)</name>
        <dbReference type="ChEBI" id="CHEBI:29105"/>
        <note>catalytic</note>
    </ligand>
</feature>
<dbReference type="PIRSF" id="PIRSF006334">
    <property type="entry name" value="Cdd_plus_pseudo"/>
    <property type="match status" value="1"/>
</dbReference>
<evidence type="ECO:0000256" key="3">
    <source>
        <dbReference type="ARBA" id="ARBA00022723"/>
    </source>
</evidence>
<dbReference type="PROSITE" id="PS51747">
    <property type="entry name" value="CYT_DCMP_DEAMINASES_2"/>
    <property type="match status" value="2"/>
</dbReference>
<dbReference type="Pfam" id="PF08211">
    <property type="entry name" value="dCMP_cyt_deam_2"/>
    <property type="match status" value="1"/>
</dbReference>
<dbReference type="PROSITE" id="PS00903">
    <property type="entry name" value="CYT_DCMP_DEAMINASES_1"/>
    <property type="match status" value="1"/>
</dbReference>
<feature type="binding site" evidence="8">
    <location>
        <position position="93"/>
    </location>
    <ligand>
        <name>Zn(2+)</name>
        <dbReference type="ChEBI" id="CHEBI:29105"/>
        <note>catalytic</note>
    </ligand>
</feature>
<dbReference type="InterPro" id="IPR016193">
    <property type="entry name" value="Cytidine_deaminase-like"/>
</dbReference>
<dbReference type="Gene3D" id="3.40.140.10">
    <property type="entry name" value="Cytidine Deaminase, domain 2"/>
    <property type="match status" value="2"/>
</dbReference>
<dbReference type="GO" id="GO:0005829">
    <property type="term" value="C:cytosol"/>
    <property type="evidence" value="ECO:0007669"/>
    <property type="project" value="TreeGrafter"/>
</dbReference>
<reference evidence="10 11" key="1">
    <citation type="submission" date="2020-04" db="EMBL/GenBank/DDBJ databases">
        <title>Pseudoalteromonas caenipelagi sp. nov., isolated from a tidal flat.</title>
        <authorList>
            <person name="Park S."/>
            <person name="Yoon J.-H."/>
        </authorList>
    </citation>
    <scope>NUCLEOTIDE SEQUENCE [LARGE SCALE GENOMIC DNA]</scope>
    <source>
        <strain evidence="10 11">JBTF-M23</strain>
    </source>
</reference>
<sequence length="288" mass="31189">MAVFNPQQIKQLQEHAKLSRGHFSKAQLSDLRKQLDCNLESLLKALLPVAATFSQAPISHFNVGAVAYDKISGDAYLGANLEFSHQALSLVVHAEQSAINNAWLNGAKEISAMAITDAPCGYCRQFMNELSTAQALNIMLPSLNTQLSTLLPSAFGPQELDNSERLLASSEAQITSLSSEISESLKFHLQSAYAPYSKNISAVEICTVSSGRFYGRYAENAAYSPSLSPMQSALSQLALAGLTLEQAEVSRITLVQSEGFENQKAVAEAVLDSYGLDLQVEYITAKYV</sequence>
<dbReference type="InterPro" id="IPR002125">
    <property type="entry name" value="CMP_dCMP_dom"/>
</dbReference>
<evidence type="ECO:0000256" key="7">
    <source>
        <dbReference type="PIRSR" id="PIRSR006334-2"/>
    </source>
</evidence>
<keyword evidence="11" id="KW-1185">Reference proteome</keyword>
<evidence type="ECO:0000256" key="1">
    <source>
        <dbReference type="ARBA" id="ARBA00006576"/>
    </source>
</evidence>
<feature type="binding site" evidence="8">
    <location>
        <position position="123"/>
    </location>
    <ligand>
        <name>Zn(2+)</name>
        <dbReference type="ChEBI" id="CHEBI:29105"/>
        <note>catalytic</note>
    </ligand>
</feature>
<evidence type="ECO:0000256" key="2">
    <source>
        <dbReference type="ARBA" id="ARBA00011738"/>
    </source>
</evidence>
<evidence type="ECO:0000256" key="8">
    <source>
        <dbReference type="PIRSR" id="PIRSR006334-3"/>
    </source>
</evidence>
<dbReference type="NCBIfam" id="NF006537">
    <property type="entry name" value="PRK09027.1"/>
    <property type="match status" value="1"/>
</dbReference>
<evidence type="ECO:0000313" key="11">
    <source>
        <dbReference type="Proteomes" id="UP000586305"/>
    </source>
</evidence>
<dbReference type="GO" id="GO:0042802">
    <property type="term" value="F:identical protein binding"/>
    <property type="evidence" value="ECO:0007669"/>
    <property type="project" value="UniProtKB-ARBA"/>
</dbReference>
<dbReference type="GO" id="GO:0008270">
    <property type="term" value="F:zinc ion binding"/>
    <property type="evidence" value="ECO:0007669"/>
    <property type="project" value="InterPro"/>
</dbReference>
<dbReference type="Pfam" id="PF00383">
    <property type="entry name" value="dCMP_cyt_deam_1"/>
    <property type="match status" value="1"/>
</dbReference>
<comment type="subunit">
    <text evidence="2">Homodimer.</text>
</comment>
<evidence type="ECO:0000256" key="5">
    <source>
        <dbReference type="ARBA" id="ARBA00022833"/>
    </source>
</evidence>
<proteinExistence type="inferred from homology"/>
<dbReference type="GO" id="GO:0004126">
    <property type="term" value="F:cytidine deaminase activity"/>
    <property type="evidence" value="ECO:0007669"/>
    <property type="project" value="UniProtKB-EC"/>
</dbReference>
<comment type="caution">
    <text evidence="10">The sequence shown here is derived from an EMBL/GenBank/DDBJ whole genome shotgun (WGS) entry which is preliminary data.</text>
</comment>
<keyword evidence="4 10" id="KW-0378">Hydrolase</keyword>
<dbReference type="EMBL" id="JABBPG010000002">
    <property type="protein sequence ID" value="NOU50117.1"/>
    <property type="molecule type" value="Genomic_DNA"/>
</dbReference>
<dbReference type="AlphaFoldDB" id="A0A849VEG3"/>
<organism evidence="10 11">
    <name type="scientific">Pseudoalteromonas caenipelagi</name>
    <dbReference type="NCBI Taxonomy" id="2726988"/>
    <lineage>
        <taxon>Bacteria</taxon>
        <taxon>Pseudomonadati</taxon>
        <taxon>Pseudomonadota</taxon>
        <taxon>Gammaproteobacteria</taxon>
        <taxon>Alteromonadales</taxon>
        <taxon>Pseudoalteromonadaceae</taxon>
        <taxon>Pseudoalteromonas</taxon>
    </lineage>
</organism>
<feature type="active site" description="Proton donor" evidence="6">
    <location>
        <position position="95"/>
    </location>
</feature>
<dbReference type="PANTHER" id="PTHR11644">
    <property type="entry name" value="CYTIDINE DEAMINASE"/>
    <property type="match status" value="1"/>
</dbReference>
<dbReference type="GO" id="GO:0055086">
    <property type="term" value="P:nucleobase-containing small molecule metabolic process"/>
    <property type="evidence" value="ECO:0007669"/>
    <property type="project" value="UniProtKB-ARBA"/>
</dbReference>
<dbReference type="EC" id="3.5.4.5" evidence="10"/>
<protein>
    <submittedName>
        <fullName evidence="10">Cytidine deaminase</fullName>
        <ecNumber evidence="10">3.5.4.5</ecNumber>
    </submittedName>
</protein>
<gene>
    <name evidence="10" type="primary">cdd</name>
    <name evidence="10" type="ORF">HG263_06130</name>
</gene>
<dbReference type="InterPro" id="IPR016192">
    <property type="entry name" value="APOBEC/CMP_deaminase_Zn-bd"/>
</dbReference>
<evidence type="ECO:0000313" key="10">
    <source>
        <dbReference type="EMBL" id="NOU50117.1"/>
    </source>
</evidence>
<dbReference type="InterPro" id="IPR013171">
    <property type="entry name" value="Cyd/dCyd_deaminase_Zn-bd"/>
</dbReference>
<feature type="binding site" evidence="7">
    <location>
        <begin position="80"/>
        <end position="82"/>
    </location>
    <ligand>
        <name>substrate</name>
    </ligand>
</feature>
<evidence type="ECO:0000256" key="6">
    <source>
        <dbReference type="PIRSR" id="PIRSR006334-1"/>
    </source>
</evidence>